<accession>A0AAV1FFT5</accession>
<gene>
    <name evidence="1" type="ORF">XNOV1_A037047</name>
</gene>
<dbReference type="Proteomes" id="UP001178508">
    <property type="component" value="Chromosome 7"/>
</dbReference>
<reference evidence="1" key="1">
    <citation type="submission" date="2023-08" db="EMBL/GenBank/DDBJ databases">
        <authorList>
            <person name="Alioto T."/>
            <person name="Alioto T."/>
            <person name="Gomez Garrido J."/>
        </authorList>
    </citation>
    <scope>NUCLEOTIDE SEQUENCE</scope>
</reference>
<dbReference type="EMBL" id="OY660870">
    <property type="protein sequence ID" value="CAJ1059566.1"/>
    <property type="molecule type" value="Genomic_DNA"/>
</dbReference>
<keyword evidence="2" id="KW-1185">Reference proteome</keyword>
<organism evidence="1 2">
    <name type="scientific">Xyrichtys novacula</name>
    <name type="common">Pearly razorfish</name>
    <name type="synonym">Hemipteronotus novacula</name>
    <dbReference type="NCBI Taxonomy" id="13765"/>
    <lineage>
        <taxon>Eukaryota</taxon>
        <taxon>Metazoa</taxon>
        <taxon>Chordata</taxon>
        <taxon>Craniata</taxon>
        <taxon>Vertebrata</taxon>
        <taxon>Euteleostomi</taxon>
        <taxon>Actinopterygii</taxon>
        <taxon>Neopterygii</taxon>
        <taxon>Teleostei</taxon>
        <taxon>Neoteleostei</taxon>
        <taxon>Acanthomorphata</taxon>
        <taxon>Eupercaria</taxon>
        <taxon>Labriformes</taxon>
        <taxon>Labridae</taxon>
        <taxon>Xyrichtys</taxon>
    </lineage>
</organism>
<evidence type="ECO:0000313" key="2">
    <source>
        <dbReference type="Proteomes" id="UP001178508"/>
    </source>
</evidence>
<name>A0AAV1FFT5_XYRNO</name>
<sequence length="103" mass="11779">MKTCNSTVAGTVQTGPQFERLDTEWLETDKAISGVWFSSACRPLWMSQPPYNSNLTLKRNTSIFKCFYFKEEPNLDKNVSFLSVFHHHAALNDHKLRPTGSNI</sequence>
<protein>
    <submittedName>
        <fullName evidence="1">Uncharacterized protein</fullName>
    </submittedName>
</protein>
<evidence type="ECO:0000313" key="1">
    <source>
        <dbReference type="EMBL" id="CAJ1059566.1"/>
    </source>
</evidence>
<proteinExistence type="predicted"/>
<dbReference type="AlphaFoldDB" id="A0AAV1FFT5"/>